<dbReference type="EMBL" id="CP051428">
    <property type="protein sequence ID" value="QJC52862.1"/>
    <property type="molecule type" value="Genomic_DNA"/>
</dbReference>
<dbReference type="Proteomes" id="UP000502136">
    <property type="component" value="Chromosome"/>
</dbReference>
<dbReference type="AlphaFoldDB" id="A0A6H2GZN4"/>
<dbReference type="KEGG" id="palr:HGI30_15680"/>
<keyword evidence="2" id="KW-1185">Reference proteome</keyword>
<reference evidence="1 2" key="1">
    <citation type="submission" date="2020-04" db="EMBL/GenBank/DDBJ databases">
        <title>Novel Paenibacillus strain UniB2 isolated from commercial digestive syrup.</title>
        <authorList>
            <person name="Thorat V."/>
            <person name="Kirdat K."/>
            <person name="Tiwarekar B."/>
            <person name="Yadav A."/>
        </authorList>
    </citation>
    <scope>NUCLEOTIDE SEQUENCE [LARGE SCALE GENOMIC DNA]</scope>
    <source>
        <strain evidence="1 2">UniB2</strain>
    </source>
</reference>
<gene>
    <name evidence="1" type="ORF">HGI30_15680</name>
</gene>
<evidence type="ECO:0000313" key="2">
    <source>
        <dbReference type="Proteomes" id="UP000502136"/>
    </source>
</evidence>
<proteinExistence type="predicted"/>
<dbReference type="RefSeq" id="WP_168908413.1">
    <property type="nucleotide sequence ID" value="NZ_CP051428.1"/>
</dbReference>
<protein>
    <recommendedName>
        <fullName evidence="3">Post-transcriptional regulator</fullName>
    </recommendedName>
</protein>
<evidence type="ECO:0008006" key="3">
    <source>
        <dbReference type="Google" id="ProtNLM"/>
    </source>
</evidence>
<accession>A0A6H2GZN4</accession>
<evidence type="ECO:0000313" key="1">
    <source>
        <dbReference type="EMBL" id="QJC52862.1"/>
    </source>
</evidence>
<sequence length="91" mass="10433">MTEILPFGEHHAREASEDEIAAELFVLCESKAEEFRWIGYESVSGPDIWECVNARYAKSGEPPLHRLVNDILSLKPQQLMHHLTMSAWQNP</sequence>
<name>A0A6H2GZN4_9BACL</name>
<dbReference type="InterPro" id="IPR025716">
    <property type="entry name" value="Post-transcriptional_regulator"/>
</dbReference>
<dbReference type="Pfam" id="PF13797">
    <property type="entry name" value="Post_transc_reg"/>
    <property type="match status" value="1"/>
</dbReference>
<organism evidence="1 2">
    <name type="scientific">Paenibacillus albicereus</name>
    <dbReference type="NCBI Taxonomy" id="2726185"/>
    <lineage>
        <taxon>Bacteria</taxon>
        <taxon>Bacillati</taxon>
        <taxon>Bacillota</taxon>
        <taxon>Bacilli</taxon>
        <taxon>Bacillales</taxon>
        <taxon>Paenibacillaceae</taxon>
        <taxon>Paenibacillus</taxon>
    </lineage>
</organism>